<proteinExistence type="predicted"/>
<gene>
    <name evidence="1" type="primary">ZNHIT1</name>
    <name evidence="1" type="ORF">IWW38_000334</name>
</gene>
<sequence>MSLGTAGRRTQARSGGYYWDKTTLEQRRRTRLQTLERENYNSQPDFDSLPIIAQGESTTKRPGRPRSDYSLPKANTSTIVVGTADEGLKRVNRKETRQLAAQRRTFADILAKEMEDSAKNHQHQSETNTFHYLTCITAPTLGTQPAAASRSFCSICGYRGLYTCIDCGMRYCSLVCKSAHADTRCLKHVG</sequence>
<accession>A0ACC1MA74</accession>
<evidence type="ECO:0000313" key="2">
    <source>
        <dbReference type="Proteomes" id="UP001139981"/>
    </source>
</evidence>
<comment type="caution">
    <text evidence="1">The sequence shown here is derived from an EMBL/GenBank/DDBJ whole genome shotgun (WGS) entry which is preliminary data.</text>
</comment>
<reference evidence="1" key="1">
    <citation type="submission" date="2022-07" db="EMBL/GenBank/DDBJ databases">
        <title>Phylogenomic reconstructions and comparative analyses of Kickxellomycotina fungi.</title>
        <authorList>
            <person name="Reynolds N.K."/>
            <person name="Stajich J.E."/>
            <person name="Barry K."/>
            <person name="Grigoriev I.V."/>
            <person name="Crous P."/>
            <person name="Smith M.E."/>
        </authorList>
    </citation>
    <scope>NUCLEOTIDE SEQUENCE</scope>
    <source>
        <strain evidence="1">CBS 190363</strain>
    </source>
</reference>
<evidence type="ECO:0000313" key="1">
    <source>
        <dbReference type="EMBL" id="KAJ2900661.1"/>
    </source>
</evidence>
<organism evidence="1 2">
    <name type="scientific">Coemansia aciculifera</name>
    <dbReference type="NCBI Taxonomy" id="417176"/>
    <lineage>
        <taxon>Eukaryota</taxon>
        <taxon>Fungi</taxon>
        <taxon>Fungi incertae sedis</taxon>
        <taxon>Zoopagomycota</taxon>
        <taxon>Kickxellomycotina</taxon>
        <taxon>Kickxellomycetes</taxon>
        <taxon>Kickxellales</taxon>
        <taxon>Kickxellaceae</taxon>
        <taxon>Coemansia</taxon>
    </lineage>
</organism>
<keyword evidence="2" id="KW-1185">Reference proteome</keyword>
<dbReference type="EMBL" id="JANBVB010000003">
    <property type="protein sequence ID" value="KAJ2900661.1"/>
    <property type="molecule type" value="Genomic_DNA"/>
</dbReference>
<name>A0ACC1MA74_9FUNG</name>
<dbReference type="Proteomes" id="UP001139981">
    <property type="component" value="Unassembled WGS sequence"/>
</dbReference>
<protein>
    <submittedName>
        <fullName evidence="1">Zinc finger HIT domain-containing protein 1</fullName>
    </submittedName>
</protein>